<protein>
    <submittedName>
        <fullName evidence="1">Uncharacterized protein</fullName>
    </submittedName>
</protein>
<accession>A0A0A9AVG8</accession>
<name>A0A0A9AVG8_ARUDO</name>
<evidence type="ECO:0000313" key="1">
    <source>
        <dbReference type="EMBL" id="JAD53878.1"/>
    </source>
</evidence>
<reference evidence="1" key="1">
    <citation type="submission" date="2014-09" db="EMBL/GenBank/DDBJ databases">
        <authorList>
            <person name="Magalhaes I.L.F."/>
            <person name="Oliveira U."/>
            <person name="Santos F.R."/>
            <person name="Vidigal T.H.D.A."/>
            <person name="Brescovit A.D."/>
            <person name="Santos A.J."/>
        </authorList>
    </citation>
    <scope>NUCLEOTIDE SEQUENCE</scope>
    <source>
        <tissue evidence="1">Shoot tissue taken approximately 20 cm above the soil surface</tissue>
    </source>
</reference>
<proteinExistence type="predicted"/>
<dbReference type="EMBL" id="GBRH01244017">
    <property type="protein sequence ID" value="JAD53878.1"/>
    <property type="molecule type" value="Transcribed_RNA"/>
</dbReference>
<dbReference type="AlphaFoldDB" id="A0A0A9AVG8"/>
<reference evidence="1" key="2">
    <citation type="journal article" date="2015" name="Data Brief">
        <title>Shoot transcriptome of the giant reed, Arundo donax.</title>
        <authorList>
            <person name="Barrero R.A."/>
            <person name="Guerrero F.D."/>
            <person name="Moolhuijzen P."/>
            <person name="Goolsby J.A."/>
            <person name="Tidwell J."/>
            <person name="Bellgard S.E."/>
            <person name="Bellgard M.I."/>
        </authorList>
    </citation>
    <scope>NUCLEOTIDE SEQUENCE</scope>
    <source>
        <tissue evidence="1">Shoot tissue taken approximately 20 cm above the soil surface</tissue>
    </source>
</reference>
<sequence length="29" mass="3155">MNETLEISLPHSNDSGIKLITGLAILFLN</sequence>
<organism evidence="1">
    <name type="scientific">Arundo donax</name>
    <name type="common">Giant reed</name>
    <name type="synonym">Donax arundinaceus</name>
    <dbReference type="NCBI Taxonomy" id="35708"/>
    <lineage>
        <taxon>Eukaryota</taxon>
        <taxon>Viridiplantae</taxon>
        <taxon>Streptophyta</taxon>
        <taxon>Embryophyta</taxon>
        <taxon>Tracheophyta</taxon>
        <taxon>Spermatophyta</taxon>
        <taxon>Magnoliopsida</taxon>
        <taxon>Liliopsida</taxon>
        <taxon>Poales</taxon>
        <taxon>Poaceae</taxon>
        <taxon>PACMAD clade</taxon>
        <taxon>Arundinoideae</taxon>
        <taxon>Arundineae</taxon>
        <taxon>Arundo</taxon>
    </lineage>
</organism>